<feature type="region of interest" description="Disordered" evidence="5">
    <location>
        <begin position="732"/>
        <end position="754"/>
    </location>
</feature>
<keyword evidence="2" id="KW-0158">Chromosome</keyword>
<feature type="domain" description="Protein kinase" evidence="6">
    <location>
        <begin position="1191"/>
        <end position="1507"/>
    </location>
</feature>
<feature type="region of interest" description="Disordered" evidence="5">
    <location>
        <begin position="798"/>
        <end position="870"/>
    </location>
</feature>
<dbReference type="FunFam" id="1.25.40.430:FF:000003">
    <property type="entry name" value="Checkpoint serine/threonine-protein kinase BUB1"/>
    <property type="match status" value="1"/>
</dbReference>
<dbReference type="EMBL" id="NIVC01000396">
    <property type="protein sequence ID" value="PAA83930.1"/>
    <property type="molecule type" value="Genomic_DNA"/>
</dbReference>
<evidence type="ECO:0000259" key="7">
    <source>
        <dbReference type="PROSITE" id="PS51489"/>
    </source>
</evidence>
<dbReference type="InterPro" id="IPR015661">
    <property type="entry name" value="Bub1/Mad3"/>
</dbReference>
<evidence type="ECO:0000313" key="9">
    <source>
        <dbReference type="Proteomes" id="UP000215902"/>
    </source>
</evidence>
<dbReference type="InterPro" id="IPR000719">
    <property type="entry name" value="Prot_kinase_dom"/>
</dbReference>
<evidence type="ECO:0000259" key="6">
    <source>
        <dbReference type="PROSITE" id="PS50011"/>
    </source>
</evidence>
<dbReference type="Pfam" id="PF08311">
    <property type="entry name" value="Mad3_BUB1_I"/>
    <property type="match status" value="1"/>
</dbReference>
<evidence type="ECO:0000256" key="4">
    <source>
        <dbReference type="ARBA" id="ARBA00023328"/>
    </source>
</evidence>
<dbReference type="STRING" id="282301.A0A267GD36"/>
<dbReference type="OrthoDB" id="248495at2759"/>
<comment type="subcellular location">
    <subcellularLocation>
        <location evidence="1">Chromosome</location>
        <location evidence="1">Centromere</location>
        <location evidence="1">Kinetochore</location>
    </subcellularLocation>
</comment>
<dbReference type="GO" id="GO:0005634">
    <property type="term" value="C:nucleus"/>
    <property type="evidence" value="ECO:0007669"/>
    <property type="project" value="TreeGrafter"/>
</dbReference>
<feature type="region of interest" description="Disordered" evidence="5">
    <location>
        <begin position="916"/>
        <end position="954"/>
    </location>
</feature>
<evidence type="ECO:0000256" key="3">
    <source>
        <dbReference type="ARBA" id="ARBA00022838"/>
    </source>
</evidence>
<proteinExistence type="predicted"/>
<evidence type="ECO:0000256" key="1">
    <source>
        <dbReference type="ARBA" id="ARBA00004629"/>
    </source>
</evidence>
<dbReference type="GO" id="GO:0051754">
    <property type="term" value="P:meiotic sister chromatid cohesion, centromeric"/>
    <property type="evidence" value="ECO:0007669"/>
    <property type="project" value="TreeGrafter"/>
</dbReference>
<dbReference type="GO" id="GO:0007094">
    <property type="term" value="P:mitotic spindle assembly checkpoint signaling"/>
    <property type="evidence" value="ECO:0007669"/>
    <property type="project" value="InterPro"/>
</dbReference>
<dbReference type="SUPFAM" id="SSF56112">
    <property type="entry name" value="Protein kinase-like (PK-like)"/>
    <property type="match status" value="1"/>
</dbReference>
<feature type="region of interest" description="Disordered" evidence="5">
    <location>
        <begin position="650"/>
        <end position="700"/>
    </location>
</feature>
<evidence type="ECO:0008006" key="10">
    <source>
        <dbReference type="Google" id="ProtNLM"/>
    </source>
</evidence>
<feature type="compositionally biased region" description="Low complexity" evidence="5">
    <location>
        <begin position="304"/>
        <end position="321"/>
    </location>
</feature>
<dbReference type="GO" id="GO:0004672">
    <property type="term" value="F:protein kinase activity"/>
    <property type="evidence" value="ECO:0007669"/>
    <property type="project" value="InterPro"/>
</dbReference>
<feature type="compositionally biased region" description="Low complexity" evidence="5">
    <location>
        <begin position="269"/>
        <end position="293"/>
    </location>
</feature>
<keyword evidence="4" id="KW-0137">Centromere</keyword>
<dbReference type="PANTHER" id="PTHR14030">
    <property type="entry name" value="MITOTIC CHECKPOINT SERINE/THREONINE-PROTEIN KINASE BUB1"/>
    <property type="match status" value="1"/>
</dbReference>
<evidence type="ECO:0000313" key="8">
    <source>
        <dbReference type="EMBL" id="PAA83930.1"/>
    </source>
</evidence>
<feature type="region of interest" description="Disordered" evidence="5">
    <location>
        <begin position="987"/>
        <end position="1040"/>
    </location>
</feature>
<dbReference type="InterPro" id="IPR011009">
    <property type="entry name" value="Kinase-like_dom_sf"/>
</dbReference>
<dbReference type="PROSITE" id="PS00108">
    <property type="entry name" value="PROTEIN_KINASE_ST"/>
    <property type="match status" value="1"/>
</dbReference>
<feature type="region of interest" description="Disordered" evidence="5">
    <location>
        <begin position="330"/>
        <end position="369"/>
    </location>
</feature>
<sequence>MENQWELDKENVQHAKGGRSVEQLNLSLAQSHSEDHQKYLKNKRQELELAIRSYSGDDPLLPYIDYVTWTEENYPSGGKDSQLYDLLKKCIKAFSQDKRYHQDARYINIFIAFAELEESKAAVTYDFMFHRGIGTMVAYFWYSYALALERKGDLKAAGDKYEHGIRCQAQPLDFLVEKFELFKRRLAQQAGLQSLMLDGNDTQTTRPLIGADSVLDQQQQQLASAAGGGGGNSRTRKALAALRTTAGGQAPVMRVGSAVSRNQSGLGHGQQQQQQQRHAAAAAGNRNPSAPFVVPASASVADENGSAAASAAGGRQRQGRGPQFEAVAEGFKENTMEPRPWNERGGLQESRRRDAAAASSTANADKPATLQVHEDDIPQLSASAAASVAPTPASAYKRGLSECAPKKPRPDQDDTSPSKLFGAFDLQQHQQQQQQQQMMQHQLKPGERFMCQIDKLYMGLQEVCFEELRAALRHPNAVPLKPPSTVSKQSQQPAPQWPQPPPPPQMQQQNSQDHSRDRSRDFSKDQSRDHSRDQASVEQQQSDALRESAAQCRRLAASNDALVRCREQLEQRIAELEHRLALATEEASRERSDKEALIRQMAELEDRIRVMYRERSEFSEKRARLEAELLRAERIQDDLEQRDAEIEELRRQVQQQQQQINEHRQQQQQQQQQHPPHPDSRTPMRAAKQPPSSLAAPSPTVNTKEAFKELHSLFRDAAPPRYPREMESMLVDEDEAAGKPAKPPASLQKQQQPQPAFEIFCDQSLVPQQQQQRQQDMQNTQKPAFEIFCDQSLLASEPKRSEQAQFKTPLPPPQPVQQKQQGEFKVPAPPSMQQQQQQQQQRSNKKGLAPQMPGSAAEQKPQPPADQTTSMSAAVAANLFGSGGETSVIEFTPSSQSTQIIRNPIRQPPVLGSLLERSSGASSASGGVGGSSGADPAAPEAVTEQQQQQHSVLANSQASIENAKLHGSTTNASRFAAAAAASLASDSSAALTVVDDDHHRSTSRRRDSPSSSCRRTLIEEDKPETAAGAEAKPPPAAEDEDDTLAAFGIRSAAAASSTMSATVAGRAAACGFSIFGELEDELDNVEDEDEGGAGGAPNQTTIDLSATHTICVPDGLASASALVLSSSAPGAVHLALEPDLPFSQQSAHLWRPNANELKTQFAKDIVRGLGTNPFVNLRRNVRSIVHGSFHYRDIAKLASGAFGEVYTANERKLVLKWQSPPLLEEFLLIRLAHQRLSTQRWPDLPDCRPGLCDAVRVHAFKEASVLVQSCYSTGSLLHLVNRCITERSRLPEPVVAYISLELLYLVCSLHRARLLHADIKPDNLVFLGLPDLRPAVESAAAEGRPIDALSLIRDGRLHSVLLLDFGQAMEFSQLSGEGFVLRLHGGAAAKSRDKASATFLCPQMMSNQVWTCQCDLFNLASVIYCLIFQSYMTVTAGDSGIRLKGAPRLPRGWSAQVWPDLLQELMNSQSELCPTSLARHTAALAEIIHCKIKEYAACFNRPPISPP</sequence>
<dbReference type="Proteomes" id="UP000215902">
    <property type="component" value="Unassembled WGS sequence"/>
</dbReference>
<dbReference type="SMART" id="SM00777">
    <property type="entry name" value="Mad3_BUB1_I"/>
    <property type="match status" value="1"/>
</dbReference>
<dbReference type="GO" id="GO:0000776">
    <property type="term" value="C:kinetochore"/>
    <property type="evidence" value="ECO:0007669"/>
    <property type="project" value="UniProtKB-KW"/>
</dbReference>
<protein>
    <recommendedName>
        <fullName evidence="10">Protein kinase domain-containing protein</fullName>
    </recommendedName>
</protein>
<feature type="region of interest" description="Disordered" evidence="5">
    <location>
        <begin position="304"/>
        <end position="323"/>
    </location>
</feature>
<dbReference type="GO" id="GO:0005524">
    <property type="term" value="F:ATP binding"/>
    <property type="evidence" value="ECO:0007669"/>
    <property type="project" value="InterPro"/>
</dbReference>
<feature type="domain" description="BUB1 N-terminal" evidence="7">
    <location>
        <begin position="47"/>
        <end position="205"/>
    </location>
</feature>
<name>A0A267GD36_9PLAT</name>
<reference evidence="8 9" key="1">
    <citation type="submission" date="2017-06" db="EMBL/GenBank/DDBJ databases">
        <title>A platform for efficient transgenesis in Macrostomum lignano, a flatworm model organism for stem cell research.</title>
        <authorList>
            <person name="Berezikov E."/>
        </authorList>
    </citation>
    <scope>NUCLEOTIDE SEQUENCE [LARGE SCALE GENOMIC DNA]</scope>
    <source>
        <strain evidence="8">DV1</strain>
        <tissue evidence="8">Whole organism</tissue>
    </source>
</reference>
<dbReference type="GO" id="GO:0032991">
    <property type="term" value="C:protein-containing complex"/>
    <property type="evidence" value="ECO:0007669"/>
    <property type="project" value="UniProtKB-ARBA"/>
</dbReference>
<feature type="compositionally biased region" description="Basic and acidic residues" evidence="5">
    <location>
        <begin position="513"/>
        <end position="535"/>
    </location>
</feature>
<keyword evidence="3" id="KW-0995">Kinetochore</keyword>
<feature type="region of interest" description="Disordered" evidence="5">
    <location>
        <begin position="477"/>
        <end position="545"/>
    </location>
</feature>
<comment type="caution">
    <text evidence="8">The sequence shown here is derived from an EMBL/GenBank/DDBJ whole genome shotgun (WGS) entry which is preliminary data.</text>
</comment>
<dbReference type="InterPro" id="IPR013212">
    <property type="entry name" value="Mad3/Bub1_I"/>
</dbReference>
<feature type="compositionally biased region" description="Polar residues" evidence="5">
    <location>
        <begin position="943"/>
        <end position="954"/>
    </location>
</feature>
<feature type="compositionally biased region" description="Basic and acidic residues" evidence="5">
    <location>
        <begin position="995"/>
        <end position="1008"/>
    </location>
</feature>
<gene>
    <name evidence="8" type="ORF">BOX15_Mlig031023g3</name>
</gene>
<feature type="compositionally biased region" description="Low complexity" evidence="5">
    <location>
        <begin position="652"/>
        <end position="673"/>
    </location>
</feature>
<evidence type="ECO:0000256" key="5">
    <source>
        <dbReference type="SAM" id="MobiDB-lite"/>
    </source>
</evidence>
<keyword evidence="9" id="KW-1185">Reference proteome</keyword>
<dbReference type="PROSITE" id="PS50011">
    <property type="entry name" value="PROTEIN_KINASE_DOM"/>
    <property type="match status" value="1"/>
</dbReference>
<feature type="compositionally biased region" description="Pro residues" evidence="5">
    <location>
        <begin position="495"/>
        <end position="505"/>
    </location>
</feature>
<evidence type="ECO:0000256" key="2">
    <source>
        <dbReference type="ARBA" id="ARBA00022454"/>
    </source>
</evidence>
<feature type="region of interest" description="Disordered" evidence="5">
    <location>
        <begin position="260"/>
        <end position="293"/>
    </location>
</feature>
<feature type="region of interest" description="Disordered" evidence="5">
    <location>
        <begin position="397"/>
        <end position="419"/>
    </location>
</feature>
<organism evidence="8 9">
    <name type="scientific">Macrostomum lignano</name>
    <dbReference type="NCBI Taxonomy" id="282301"/>
    <lineage>
        <taxon>Eukaryota</taxon>
        <taxon>Metazoa</taxon>
        <taxon>Spiralia</taxon>
        <taxon>Lophotrochozoa</taxon>
        <taxon>Platyhelminthes</taxon>
        <taxon>Rhabditophora</taxon>
        <taxon>Macrostomorpha</taxon>
        <taxon>Macrostomida</taxon>
        <taxon>Macrostomidae</taxon>
        <taxon>Macrostomum</taxon>
    </lineage>
</organism>
<dbReference type="InterPro" id="IPR008271">
    <property type="entry name" value="Ser/Thr_kinase_AS"/>
</dbReference>
<dbReference type="Gene3D" id="1.25.40.430">
    <property type="match status" value="1"/>
</dbReference>
<dbReference type="PANTHER" id="PTHR14030:SF4">
    <property type="entry name" value="BUB1 KINASE, ISOFORM A-RELATED"/>
    <property type="match status" value="1"/>
</dbReference>
<feature type="compositionally biased region" description="Basic and acidic residues" evidence="5">
    <location>
        <begin position="330"/>
        <end position="342"/>
    </location>
</feature>
<dbReference type="PROSITE" id="PS51489">
    <property type="entry name" value="BUB1_N"/>
    <property type="match status" value="1"/>
</dbReference>
<dbReference type="Gene3D" id="1.10.510.10">
    <property type="entry name" value="Transferase(Phosphotransferase) domain 1"/>
    <property type="match status" value="1"/>
</dbReference>
<accession>A0A267GD36</accession>
<dbReference type="SMART" id="SM00220">
    <property type="entry name" value="S_TKc"/>
    <property type="match status" value="1"/>
</dbReference>